<reference evidence="5" key="1">
    <citation type="submission" date="2021-01" db="EMBL/GenBank/DDBJ databases">
        <authorList>
            <person name="Corre E."/>
            <person name="Pelletier E."/>
            <person name="Niang G."/>
            <person name="Scheremetjew M."/>
            <person name="Finn R."/>
            <person name="Kale V."/>
            <person name="Holt S."/>
            <person name="Cochrane G."/>
            <person name="Meng A."/>
            <person name="Brown T."/>
            <person name="Cohen L."/>
        </authorList>
    </citation>
    <scope>NUCLEOTIDE SEQUENCE</scope>
</reference>
<dbReference type="SUPFAM" id="SSF161084">
    <property type="entry name" value="MAPEG domain-like"/>
    <property type="match status" value="1"/>
</dbReference>
<evidence type="ECO:0000256" key="4">
    <source>
        <dbReference type="ARBA" id="ARBA00023136"/>
    </source>
</evidence>
<comment type="subcellular location">
    <subcellularLocation>
        <location evidence="1">Membrane</location>
    </subcellularLocation>
</comment>
<dbReference type="AlphaFoldDB" id="A0A7S1AFC3"/>
<protein>
    <submittedName>
        <fullName evidence="5">Uncharacterized protein</fullName>
    </submittedName>
</protein>
<keyword evidence="4" id="KW-0472">Membrane</keyword>
<gene>
    <name evidence="5" type="ORF">NSCI0253_LOCUS26352</name>
</gene>
<dbReference type="Pfam" id="PF01124">
    <property type="entry name" value="MAPEG"/>
    <property type="match status" value="1"/>
</dbReference>
<accession>A0A7S1AFC3</accession>
<sequence length="162" mass="18062">MGALMSLPVGTWLVPTEMLLKVVPPLFDPISALTHGAFLVYLPMLLRLGASPGGYDNVNPRGQIQKYAHDDSVFARLNAAHLNAMENWPFFAAAVLASLHCGVDRTRLSKLATFWVLARALYIPTYVYQNETTCWLRSFLFVMSYGVTMNMLREAAVKLKPV</sequence>
<dbReference type="GO" id="GO:0016020">
    <property type="term" value="C:membrane"/>
    <property type="evidence" value="ECO:0007669"/>
    <property type="project" value="UniProtKB-SubCell"/>
</dbReference>
<dbReference type="InterPro" id="IPR001129">
    <property type="entry name" value="Membr-assoc_MAPEG"/>
</dbReference>
<dbReference type="Gene3D" id="1.20.120.550">
    <property type="entry name" value="Membrane associated eicosanoid/glutathione metabolism-like domain"/>
    <property type="match status" value="1"/>
</dbReference>
<dbReference type="PANTHER" id="PTHR35371">
    <property type="entry name" value="INNER MEMBRANE PROTEIN"/>
    <property type="match status" value="1"/>
</dbReference>
<dbReference type="InterPro" id="IPR023352">
    <property type="entry name" value="MAPEG-like_dom_sf"/>
</dbReference>
<evidence type="ECO:0000313" key="5">
    <source>
        <dbReference type="EMBL" id="CAD8852002.1"/>
    </source>
</evidence>
<evidence type="ECO:0000256" key="3">
    <source>
        <dbReference type="ARBA" id="ARBA00022989"/>
    </source>
</evidence>
<dbReference type="EMBL" id="HBFQ01037308">
    <property type="protein sequence ID" value="CAD8852002.1"/>
    <property type="molecule type" value="Transcribed_RNA"/>
</dbReference>
<keyword evidence="3" id="KW-1133">Transmembrane helix</keyword>
<evidence type="ECO:0000256" key="2">
    <source>
        <dbReference type="ARBA" id="ARBA00022692"/>
    </source>
</evidence>
<name>A0A7S1AFC3_NOCSC</name>
<proteinExistence type="predicted"/>
<evidence type="ECO:0000256" key="1">
    <source>
        <dbReference type="ARBA" id="ARBA00004370"/>
    </source>
</evidence>
<dbReference type="PANTHER" id="PTHR35371:SF1">
    <property type="entry name" value="BLR7753 PROTEIN"/>
    <property type="match status" value="1"/>
</dbReference>
<keyword evidence="2" id="KW-0812">Transmembrane</keyword>
<organism evidence="5">
    <name type="scientific">Noctiluca scintillans</name>
    <name type="common">Sea sparkle</name>
    <name type="synonym">Red tide dinoflagellate</name>
    <dbReference type="NCBI Taxonomy" id="2966"/>
    <lineage>
        <taxon>Eukaryota</taxon>
        <taxon>Sar</taxon>
        <taxon>Alveolata</taxon>
        <taxon>Dinophyceae</taxon>
        <taxon>Noctilucales</taxon>
        <taxon>Noctilucaceae</taxon>
        <taxon>Noctiluca</taxon>
    </lineage>
</organism>